<feature type="region of interest" description="Disordered" evidence="1">
    <location>
        <begin position="260"/>
        <end position="323"/>
    </location>
</feature>
<name>A0A7W8EHC1_9ACTN</name>
<gene>
    <name evidence="3" type="ORF">HNR40_006274</name>
</gene>
<evidence type="ECO:0000313" key="4">
    <source>
        <dbReference type="Proteomes" id="UP000568380"/>
    </source>
</evidence>
<reference evidence="3 4" key="1">
    <citation type="submission" date="2020-08" db="EMBL/GenBank/DDBJ databases">
        <title>Genomic Encyclopedia of Type Strains, Phase IV (KMG-IV): sequencing the most valuable type-strain genomes for metagenomic binning, comparative biology and taxonomic classification.</title>
        <authorList>
            <person name="Goeker M."/>
        </authorList>
    </citation>
    <scope>NUCLEOTIDE SEQUENCE [LARGE SCALE GENOMIC DNA]</scope>
    <source>
        <strain evidence="3 4">DSM 45385</strain>
    </source>
</reference>
<comment type="caution">
    <text evidence="3">The sequence shown here is derived from an EMBL/GenBank/DDBJ whole genome shotgun (WGS) entry which is preliminary data.</text>
</comment>
<feature type="transmembrane region" description="Helical" evidence="2">
    <location>
        <begin position="126"/>
        <end position="144"/>
    </location>
</feature>
<keyword evidence="4" id="KW-1185">Reference proteome</keyword>
<accession>A0A7W8EHC1</accession>
<proteinExistence type="predicted"/>
<feature type="compositionally biased region" description="Low complexity" evidence="1">
    <location>
        <begin position="302"/>
        <end position="323"/>
    </location>
</feature>
<dbReference type="AlphaFoldDB" id="A0A7W8EHC1"/>
<keyword evidence="2" id="KW-0472">Membrane</keyword>
<dbReference type="EMBL" id="JACHIN010000009">
    <property type="protein sequence ID" value="MBB5080785.1"/>
    <property type="molecule type" value="Genomic_DNA"/>
</dbReference>
<evidence type="ECO:0000256" key="2">
    <source>
        <dbReference type="SAM" id="Phobius"/>
    </source>
</evidence>
<feature type="transmembrane region" description="Helical" evidence="2">
    <location>
        <begin position="151"/>
        <end position="172"/>
    </location>
</feature>
<organism evidence="3 4">
    <name type="scientific">Nonomuraea endophytica</name>
    <dbReference type="NCBI Taxonomy" id="714136"/>
    <lineage>
        <taxon>Bacteria</taxon>
        <taxon>Bacillati</taxon>
        <taxon>Actinomycetota</taxon>
        <taxon>Actinomycetes</taxon>
        <taxon>Streptosporangiales</taxon>
        <taxon>Streptosporangiaceae</taxon>
        <taxon>Nonomuraea</taxon>
    </lineage>
</organism>
<keyword evidence="2" id="KW-1133">Transmembrane helix</keyword>
<dbReference type="Proteomes" id="UP000568380">
    <property type="component" value="Unassembled WGS sequence"/>
</dbReference>
<evidence type="ECO:0000313" key="3">
    <source>
        <dbReference type="EMBL" id="MBB5080785.1"/>
    </source>
</evidence>
<evidence type="ECO:0000256" key="1">
    <source>
        <dbReference type="SAM" id="MobiDB-lite"/>
    </source>
</evidence>
<keyword evidence="2" id="KW-0812">Transmembrane</keyword>
<sequence>MTPAQYAHAVREALADHPDRDELLEDLDDHLAEIAEESEVPLEERLGPPAAYAEELVAAYGGRPQSPRERRGFVAPAREWLGRQPAYQEVAAFMPQLRPGWWVLRGYAAAMGAVSVIGPVRLVPGSPVDVLLVVGAILGSIWYGRRASGRLLRGFTIAANALVAIVIFGGLATASNWSTRDEHVAYTMNGSVEMEPAAFGDTVYNIKPYAKDGTPLSDVLLYDQDGQPITTSPDRFGYRVDRSCGEPVLNRFPLPLIEEDPYEDGGRAAAPPTASTCAAFRTPEPSATASGAPLPSVKASEPATGAPSPSQAPTSTPSPSKSR</sequence>
<evidence type="ECO:0008006" key="5">
    <source>
        <dbReference type="Google" id="ProtNLM"/>
    </source>
</evidence>
<dbReference type="RefSeq" id="WP_184967560.1">
    <property type="nucleotide sequence ID" value="NZ_JACHIN010000009.1"/>
</dbReference>
<feature type="compositionally biased region" description="Low complexity" evidence="1">
    <location>
        <begin position="268"/>
        <end position="279"/>
    </location>
</feature>
<protein>
    <recommendedName>
        <fullName evidence="5">Proline-rich protein</fullName>
    </recommendedName>
</protein>
<feature type="transmembrane region" description="Helical" evidence="2">
    <location>
        <begin position="102"/>
        <end position="120"/>
    </location>
</feature>